<dbReference type="EMBL" id="RJTL01000010">
    <property type="protein sequence ID" value="RNM08425.1"/>
    <property type="molecule type" value="Genomic_DNA"/>
</dbReference>
<comment type="caution">
    <text evidence="1">The sequence shown here is derived from an EMBL/GenBank/DDBJ whole genome shotgun (WGS) entry which is preliminary data.</text>
</comment>
<accession>A0A454TUH9</accession>
<proteinExistence type="predicted"/>
<dbReference type="Proteomes" id="UP000271222">
    <property type="component" value="Unassembled WGS sequence"/>
</dbReference>
<gene>
    <name evidence="1" type="ORF">EGA29_08110</name>
</gene>
<name>A0A454TUH9_9RALS</name>
<protein>
    <submittedName>
        <fullName evidence="1">Integrase</fullName>
    </submittedName>
</protein>
<dbReference type="RefSeq" id="WP_058907603.1">
    <property type="nucleotide sequence ID" value="NZ_JAAWVG010000011.1"/>
</dbReference>
<dbReference type="AlphaFoldDB" id="A0A454TUH9"/>
<dbReference type="OrthoDB" id="5116314at2"/>
<reference evidence="1 2" key="1">
    <citation type="submission" date="2018-10" db="EMBL/GenBank/DDBJ databases">
        <title>Draft Genome Sequence of Ralstonia pseudosolanacearum (R. solanacearum phylotype I) Strain Tg03 Isolated from Luffa cylindrica in China.</title>
        <authorList>
            <person name="Yuan G.-Q."/>
            <person name="Li Q.-Q."/>
            <person name="Zhang Y.-W."/>
        </authorList>
    </citation>
    <scope>NUCLEOTIDE SEQUENCE [LARGE SCALE GENOMIC DNA]</scope>
    <source>
        <strain evidence="1 2">Tg03</strain>
    </source>
</reference>
<evidence type="ECO:0000313" key="2">
    <source>
        <dbReference type="Proteomes" id="UP000271222"/>
    </source>
</evidence>
<organism evidence="1 2">
    <name type="scientific">Ralstonia pseudosolanacearum</name>
    <dbReference type="NCBI Taxonomy" id="1310165"/>
    <lineage>
        <taxon>Bacteria</taxon>
        <taxon>Pseudomonadati</taxon>
        <taxon>Pseudomonadota</taxon>
        <taxon>Betaproteobacteria</taxon>
        <taxon>Burkholderiales</taxon>
        <taxon>Burkholderiaceae</taxon>
        <taxon>Ralstonia</taxon>
        <taxon>Ralstonia solanacearum species complex</taxon>
    </lineage>
</organism>
<evidence type="ECO:0000313" key="1">
    <source>
        <dbReference type="EMBL" id="RNM08425.1"/>
    </source>
</evidence>
<sequence length="521" mass="57068">MLRTVNPIDTHAVVRLLEFFSERKPWSRSLWGIGVVLAMEELYEACAAMRQGHLSEASVKRIASSLQKRVGLHPAFSEDERQFLRLQLQQVPRAEGAAHFGIRELSVRVAADYLKRWGHAVTQGPLPVELFARSVAAYLLDAGFSGQHLHGFIKARLDAPEPITLAELCNALHDEVSAKPPREFEVLLAYTTVPGMPNGVPASWLKGPAVIAWLKDSGFDTSGVRCPVAMVVSVSARDEYGAAQLARSESDRYAARALIATGRPLTRFPWLWVKGAREPATLKEDSRGVGVTELFREDRVFSTDVSQSVDAALELLAHLEESSAPAAVAGGWGAIEGLLADPSDRASAADNLATLVACSFPRAELTALSYRAQQAHPRECAELSELRTNRERSRVLAKMILEQRLPQMPGVADQAAVTRLEKLLANPRPQLQSIRDSIGESFHRLYRQRNLILHGARLDSVVLTASLRTVAKLVGAGMDRITHGHYVQNLRPLELVAKANLALALVNRESPLGCVDLLEIG</sequence>